<evidence type="ECO:0000313" key="3">
    <source>
        <dbReference type="Proteomes" id="UP000886998"/>
    </source>
</evidence>
<name>A0A8X6MC47_9ARAC</name>
<protein>
    <submittedName>
        <fullName evidence="2">Uncharacterized protein</fullName>
    </submittedName>
</protein>
<evidence type="ECO:0000313" key="2">
    <source>
        <dbReference type="EMBL" id="GFS40599.1"/>
    </source>
</evidence>
<dbReference type="Proteomes" id="UP000886998">
    <property type="component" value="Unassembled WGS sequence"/>
</dbReference>
<proteinExistence type="predicted"/>
<feature type="region of interest" description="Disordered" evidence="1">
    <location>
        <begin position="31"/>
        <end position="54"/>
    </location>
</feature>
<accession>A0A8X6MC47</accession>
<gene>
    <name evidence="2" type="ORF">TNIN_144341</name>
</gene>
<reference evidence="2" key="1">
    <citation type="submission" date="2020-08" db="EMBL/GenBank/DDBJ databases">
        <title>Multicomponent nature underlies the extraordinary mechanical properties of spider dragline silk.</title>
        <authorList>
            <person name="Kono N."/>
            <person name="Nakamura H."/>
            <person name="Mori M."/>
            <person name="Yoshida Y."/>
            <person name="Ohtoshi R."/>
            <person name="Malay A.D."/>
            <person name="Moran D.A.P."/>
            <person name="Tomita M."/>
            <person name="Numata K."/>
            <person name="Arakawa K."/>
        </authorList>
    </citation>
    <scope>NUCLEOTIDE SEQUENCE</scope>
</reference>
<dbReference type="AlphaFoldDB" id="A0A8X6MC47"/>
<keyword evidence="3" id="KW-1185">Reference proteome</keyword>
<evidence type="ECO:0000256" key="1">
    <source>
        <dbReference type="SAM" id="MobiDB-lite"/>
    </source>
</evidence>
<dbReference type="EMBL" id="BMAV01025332">
    <property type="protein sequence ID" value="GFS40599.1"/>
    <property type="molecule type" value="Genomic_DNA"/>
</dbReference>
<dbReference type="OrthoDB" id="10427698at2759"/>
<feature type="compositionally biased region" description="Basic residues" evidence="1">
    <location>
        <begin position="44"/>
        <end position="53"/>
    </location>
</feature>
<sequence length="94" mass="10881">MAAGDRHVTGEKKVFEGIRRVLCLADRHRPWSEDPAAASSSTQRNKKRKHNRPIRISLFYKSSGNGRFPLRHISQGAHQRKEGFFHLAKRTRFT</sequence>
<comment type="caution">
    <text evidence="2">The sequence shown here is derived from an EMBL/GenBank/DDBJ whole genome shotgun (WGS) entry which is preliminary data.</text>
</comment>
<organism evidence="2 3">
    <name type="scientific">Trichonephila inaurata madagascariensis</name>
    <dbReference type="NCBI Taxonomy" id="2747483"/>
    <lineage>
        <taxon>Eukaryota</taxon>
        <taxon>Metazoa</taxon>
        <taxon>Ecdysozoa</taxon>
        <taxon>Arthropoda</taxon>
        <taxon>Chelicerata</taxon>
        <taxon>Arachnida</taxon>
        <taxon>Araneae</taxon>
        <taxon>Araneomorphae</taxon>
        <taxon>Entelegynae</taxon>
        <taxon>Araneoidea</taxon>
        <taxon>Nephilidae</taxon>
        <taxon>Trichonephila</taxon>
        <taxon>Trichonephila inaurata</taxon>
    </lineage>
</organism>